<dbReference type="Gene3D" id="2.30.110.10">
    <property type="entry name" value="Electron Transport, Fmn-binding Protein, Chain A"/>
    <property type="match status" value="1"/>
</dbReference>
<evidence type="ECO:0000313" key="4">
    <source>
        <dbReference type="EMBL" id="MFC3228408.1"/>
    </source>
</evidence>
<gene>
    <name evidence="4" type="ORF">ACFOGJ_14285</name>
</gene>
<dbReference type="PANTHER" id="PTHR30466">
    <property type="entry name" value="FLAVIN REDUCTASE"/>
    <property type="match status" value="1"/>
</dbReference>
<name>A0ABV7L1F5_9PROT</name>
<dbReference type="EMBL" id="JBHRTR010000028">
    <property type="protein sequence ID" value="MFC3228408.1"/>
    <property type="molecule type" value="Genomic_DNA"/>
</dbReference>
<dbReference type="RefSeq" id="WP_379901491.1">
    <property type="nucleotide sequence ID" value="NZ_JBHRTR010000028.1"/>
</dbReference>
<dbReference type="InterPro" id="IPR050268">
    <property type="entry name" value="NADH-dep_flavin_reductase"/>
</dbReference>
<keyword evidence="2 4" id="KW-0560">Oxidoreductase</keyword>
<protein>
    <submittedName>
        <fullName evidence="4">Flavin reductase family protein</fullName>
        <ecNumber evidence="4">1.5.1.-</ecNumber>
    </submittedName>
</protein>
<accession>A0ABV7L1F5</accession>
<dbReference type="EC" id="1.5.1.-" evidence="4"/>
<dbReference type="SUPFAM" id="SSF50475">
    <property type="entry name" value="FMN-binding split barrel"/>
    <property type="match status" value="1"/>
</dbReference>
<feature type="domain" description="Flavin reductase like" evidence="3">
    <location>
        <begin position="15"/>
        <end position="159"/>
    </location>
</feature>
<reference evidence="5" key="1">
    <citation type="journal article" date="2019" name="Int. J. Syst. Evol. Microbiol.">
        <title>The Global Catalogue of Microorganisms (GCM) 10K type strain sequencing project: providing services to taxonomists for standard genome sequencing and annotation.</title>
        <authorList>
            <consortium name="The Broad Institute Genomics Platform"/>
            <consortium name="The Broad Institute Genome Sequencing Center for Infectious Disease"/>
            <person name="Wu L."/>
            <person name="Ma J."/>
        </authorList>
    </citation>
    <scope>NUCLEOTIDE SEQUENCE [LARGE SCALE GENOMIC DNA]</scope>
    <source>
        <strain evidence="5">KCTC 42964</strain>
    </source>
</reference>
<evidence type="ECO:0000259" key="3">
    <source>
        <dbReference type="SMART" id="SM00903"/>
    </source>
</evidence>
<dbReference type="InterPro" id="IPR012349">
    <property type="entry name" value="Split_barrel_FMN-bd"/>
</dbReference>
<organism evidence="4 5">
    <name type="scientific">Marinibaculum pumilum</name>
    <dbReference type="NCBI Taxonomy" id="1766165"/>
    <lineage>
        <taxon>Bacteria</taxon>
        <taxon>Pseudomonadati</taxon>
        <taxon>Pseudomonadota</taxon>
        <taxon>Alphaproteobacteria</taxon>
        <taxon>Rhodospirillales</taxon>
        <taxon>Rhodospirillaceae</taxon>
        <taxon>Marinibaculum</taxon>
    </lineage>
</organism>
<comment type="caution">
    <text evidence="4">The sequence shown here is derived from an EMBL/GenBank/DDBJ whole genome shotgun (WGS) entry which is preliminary data.</text>
</comment>
<evidence type="ECO:0000313" key="5">
    <source>
        <dbReference type="Proteomes" id="UP001595528"/>
    </source>
</evidence>
<dbReference type="PANTHER" id="PTHR30466:SF11">
    <property type="entry name" value="FLAVIN-DEPENDENT MONOOXYGENASE, REDUCTASE SUBUNIT HSAB"/>
    <property type="match status" value="1"/>
</dbReference>
<dbReference type="Pfam" id="PF01613">
    <property type="entry name" value="Flavin_Reduct"/>
    <property type="match status" value="1"/>
</dbReference>
<dbReference type="InterPro" id="IPR002563">
    <property type="entry name" value="Flavin_Rdtase-like_dom"/>
</dbReference>
<keyword evidence="5" id="KW-1185">Reference proteome</keyword>
<sequence length="164" mass="17423">MDLAPPEPRRLRDALGSFATGVTVVSCRDPSGDRLGITANSFNSVSLEPPLVLVSLDRRLQSLPGFLAASHFGINILAAEQRDLSDRFARRGAAKWQGARVVEGSGGTPLLAEAMAVFDCARWAVYDGGDHVILVGRVLGLAERPGAAPLVFFGGSYRELAVPH</sequence>
<proteinExistence type="inferred from homology"/>
<dbReference type="Proteomes" id="UP001595528">
    <property type="component" value="Unassembled WGS sequence"/>
</dbReference>
<evidence type="ECO:0000256" key="1">
    <source>
        <dbReference type="ARBA" id="ARBA00008898"/>
    </source>
</evidence>
<dbReference type="SMART" id="SM00903">
    <property type="entry name" value="Flavin_Reduct"/>
    <property type="match status" value="1"/>
</dbReference>
<evidence type="ECO:0000256" key="2">
    <source>
        <dbReference type="ARBA" id="ARBA00023002"/>
    </source>
</evidence>
<comment type="similarity">
    <text evidence="1">Belongs to the non-flavoprotein flavin reductase family.</text>
</comment>
<dbReference type="GO" id="GO:0016491">
    <property type="term" value="F:oxidoreductase activity"/>
    <property type="evidence" value="ECO:0007669"/>
    <property type="project" value="UniProtKB-KW"/>
</dbReference>